<protein>
    <recommendedName>
        <fullName evidence="1">Cyclin N-terminal domain-containing protein</fullName>
    </recommendedName>
</protein>
<evidence type="ECO:0000259" key="1">
    <source>
        <dbReference type="Pfam" id="PF00134"/>
    </source>
</evidence>
<evidence type="ECO:0000313" key="3">
    <source>
        <dbReference type="Proteomes" id="UP000596742"/>
    </source>
</evidence>
<dbReference type="GO" id="GO:0051726">
    <property type="term" value="P:regulation of cell cycle"/>
    <property type="evidence" value="ECO:0007669"/>
    <property type="project" value="InterPro"/>
</dbReference>
<name>A0A8B6FHU8_MYTGA</name>
<dbReference type="OrthoDB" id="5353095at2759"/>
<dbReference type="Gene3D" id="1.10.472.10">
    <property type="entry name" value="Cyclin-like"/>
    <property type="match status" value="1"/>
</dbReference>
<dbReference type="AlphaFoldDB" id="A0A8B6FHU8"/>
<dbReference type="Pfam" id="PF00134">
    <property type="entry name" value="Cyclin_N"/>
    <property type="match status" value="1"/>
</dbReference>
<dbReference type="CDD" id="cd20556">
    <property type="entry name" value="CYCLIN_CABLES"/>
    <property type="match status" value="1"/>
</dbReference>
<organism evidence="2 3">
    <name type="scientific">Mytilus galloprovincialis</name>
    <name type="common">Mediterranean mussel</name>
    <dbReference type="NCBI Taxonomy" id="29158"/>
    <lineage>
        <taxon>Eukaryota</taxon>
        <taxon>Metazoa</taxon>
        <taxon>Spiralia</taxon>
        <taxon>Lophotrochozoa</taxon>
        <taxon>Mollusca</taxon>
        <taxon>Bivalvia</taxon>
        <taxon>Autobranchia</taxon>
        <taxon>Pteriomorphia</taxon>
        <taxon>Mytilida</taxon>
        <taxon>Mytiloidea</taxon>
        <taxon>Mytilidae</taxon>
        <taxon>Mytilinae</taxon>
        <taxon>Mytilus</taxon>
    </lineage>
</organism>
<dbReference type="InterPro" id="IPR036915">
    <property type="entry name" value="Cyclin-like_sf"/>
</dbReference>
<reference evidence="2" key="1">
    <citation type="submission" date="2018-11" db="EMBL/GenBank/DDBJ databases">
        <authorList>
            <person name="Alioto T."/>
            <person name="Alioto T."/>
        </authorList>
    </citation>
    <scope>NUCLEOTIDE SEQUENCE</scope>
</reference>
<dbReference type="SUPFAM" id="SSF47954">
    <property type="entry name" value="Cyclin-like"/>
    <property type="match status" value="1"/>
</dbReference>
<dbReference type="EMBL" id="UYJE01006951">
    <property type="protein sequence ID" value="VDI50426.1"/>
    <property type="molecule type" value="Genomic_DNA"/>
</dbReference>
<keyword evidence="3" id="KW-1185">Reference proteome</keyword>
<dbReference type="InterPro" id="IPR006671">
    <property type="entry name" value="Cyclin_N"/>
</dbReference>
<dbReference type="PANTHER" id="PTHR22896">
    <property type="entry name" value="CDK5 AND ABL1 ENZYME SUBSTRATE 1"/>
    <property type="match status" value="1"/>
</dbReference>
<feature type="domain" description="Cyclin N-terminal" evidence="1">
    <location>
        <begin position="444"/>
        <end position="543"/>
    </location>
</feature>
<sequence>MNGPQHMLADFCLGKLMICMSSLKNEPKTGVPSDMMVDVYQKTYILYYKPTSDTNSENAGDGEKNTAHQQQQLRMATANMKYLKRKSRRKTAAVNFLSNISLDGTHKDTKYAMFNRKHHRLKEESECELEISEDVEAERLITDQKTCVSQKKPGSDTVIQYRKQSVDSVNKNVFLENQGVITPKKLYRTSSATIDREKNPRKKLASLYYDSSLIRENLQDQSTRIAGNYVIKSQNKRPVNFFDVRSKKKIGEERVIIVSKNRAPMVICSTLPYNRRVENEEIKSTRHRNMSGTSHEGLLYLGLHAIGLVEDGQDVSYIELLVPSHGRHLHRAMSERAPLNIEHTLTLMQGRDLHRSHSYDPNLLLHRPSAVPGLEKVVEEGTGHQYDPKFLDDPELQSGSYRKLLTFTSYMTSVIDYVKPSSLKKEVNEKFKVKNPHIQLTLTKLRSLKKELKVITHTKSNVDLWVVAVAYVYFEKLILKLLINKQNRKLCAGACLILSAKLNDVKGPELTKLIEQVEDDFRLHRKELLTFEFACLVALEFSLHLSDNEIYPHYQRLLFQS</sequence>
<proteinExistence type="predicted"/>
<gene>
    <name evidence="2" type="ORF">MGAL_10B067203</name>
</gene>
<dbReference type="PANTHER" id="PTHR22896:SF0">
    <property type="entry name" value="CYCLIN N-TERMINAL DOMAIN-CONTAINING PROTEIN"/>
    <property type="match status" value="1"/>
</dbReference>
<accession>A0A8B6FHU8</accession>
<dbReference type="PIRSF" id="PIRSF025798">
    <property type="entry name" value="Cables"/>
    <property type="match status" value="1"/>
</dbReference>
<dbReference type="Proteomes" id="UP000596742">
    <property type="component" value="Unassembled WGS sequence"/>
</dbReference>
<dbReference type="InterPro" id="IPR012388">
    <property type="entry name" value="CABLES1/2"/>
</dbReference>
<comment type="caution">
    <text evidence="2">The sequence shown here is derived from an EMBL/GenBank/DDBJ whole genome shotgun (WGS) entry which is preliminary data.</text>
</comment>
<evidence type="ECO:0000313" key="2">
    <source>
        <dbReference type="EMBL" id="VDI50426.1"/>
    </source>
</evidence>